<accession>A0A178UJG8</accession>
<evidence type="ECO:0000256" key="5">
    <source>
        <dbReference type="ARBA" id="ARBA00023136"/>
    </source>
</evidence>
<dbReference type="Proteomes" id="UP000078284">
    <property type="component" value="Chromosome 5"/>
</dbReference>
<evidence type="ECO:0000256" key="3">
    <source>
        <dbReference type="ARBA" id="ARBA00022692"/>
    </source>
</evidence>
<feature type="transmembrane region" description="Helical" evidence="6">
    <location>
        <begin position="32"/>
        <end position="51"/>
    </location>
</feature>
<sequence length="696" mass="77903">MDQEALLVGRTLLKRGIPTIPFILASQALEKLAYFGLVPNMILFLTVEYGMGTAEAANILFLWSAATNFFALVGAFIADSYTGRFPLIGFGSSISLTGMVLLWLTTIIRPECDKLTKVCQPTTLLKSVLLYSFFALTAIGAGGVRSSCLAFAADQLQPNQTSRVTTSSVETLFNWYYFSVMVACFLSQSLLVFVQTTYGWQIGFGVSVAAMALSVALFFAASPYYVRFKCESGLVTGLFQVLVAAFRNRHVDLSSEEHIISYHHETGSSFSIPSQKLRYLNKACVTTNSKQDLALTGNSRNPWKLCRVQQVEDLKSLINVIPIWSTGIILSLVTACQVSFIVLQAKTMDRHTFIQGFEIPPGSYGIFLVISFLLFLGLYDLVIVPLLSWALREPFRLGVMVRMWAGYVISVLCISALAATEYARRKTARDESGTKLSAMWLLPYMILGGIAEALNTIAQNEFFYSELPKTMSSVATTLSSLNMAAASLISSWIITIVDVTTYGSWITDNIDEGHLDYYYWLLVGLSLLNVLYFVWCKKSYGPVKRKNLGFLRFGLRMLFQNMLSPFGLLISLLCGFCNTDVESRDHLLLHCNFVEEIWHSMMRRLGQSPCIFADWSSLISWLLSTTPNLSSNLKRIAVQATIYLLWKEKNIRYHDNVSVTSAMVFTQFDKSIKDILLARRFRLGCTSVLSLWYSHA</sequence>
<dbReference type="ExpressionAtlas" id="A0A178UJG8">
    <property type="expression patterns" value="baseline and differential"/>
</dbReference>
<evidence type="ECO:0000313" key="9">
    <source>
        <dbReference type="Proteomes" id="UP000078284"/>
    </source>
</evidence>
<dbReference type="PANTHER" id="PTHR11654">
    <property type="entry name" value="OLIGOPEPTIDE TRANSPORTER-RELATED"/>
    <property type="match status" value="1"/>
</dbReference>
<feature type="transmembrane region" description="Helical" evidence="6">
    <location>
        <begin position="438"/>
        <end position="457"/>
    </location>
</feature>
<organism evidence="8 9">
    <name type="scientific">Arabidopsis thaliana</name>
    <name type="common">Mouse-ear cress</name>
    <dbReference type="NCBI Taxonomy" id="3702"/>
    <lineage>
        <taxon>Eukaryota</taxon>
        <taxon>Viridiplantae</taxon>
        <taxon>Streptophyta</taxon>
        <taxon>Embryophyta</taxon>
        <taxon>Tracheophyta</taxon>
        <taxon>Spermatophyta</taxon>
        <taxon>Magnoliopsida</taxon>
        <taxon>eudicotyledons</taxon>
        <taxon>Gunneridae</taxon>
        <taxon>Pentapetalae</taxon>
        <taxon>rosids</taxon>
        <taxon>malvids</taxon>
        <taxon>Brassicales</taxon>
        <taxon>Brassicaceae</taxon>
        <taxon>Camelineae</taxon>
        <taxon>Arabidopsis</taxon>
    </lineage>
</organism>
<dbReference type="InterPro" id="IPR026960">
    <property type="entry name" value="RVT-Znf"/>
</dbReference>
<dbReference type="Pfam" id="PF13966">
    <property type="entry name" value="zf-RVT"/>
    <property type="match status" value="1"/>
</dbReference>
<keyword evidence="4 6" id="KW-1133">Transmembrane helix</keyword>
<evidence type="ECO:0000256" key="2">
    <source>
        <dbReference type="ARBA" id="ARBA00005982"/>
    </source>
</evidence>
<dbReference type="GO" id="GO:0022857">
    <property type="term" value="F:transmembrane transporter activity"/>
    <property type="evidence" value="ECO:0007669"/>
    <property type="project" value="InterPro"/>
</dbReference>
<evidence type="ECO:0000259" key="7">
    <source>
        <dbReference type="Pfam" id="PF13966"/>
    </source>
</evidence>
<evidence type="ECO:0000256" key="1">
    <source>
        <dbReference type="ARBA" id="ARBA00004141"/>
    </source>
</evidence>
<gene>
    <name evidence="8" type="ordered locus">AXX17_At5g11300</name>
</gene>
<feature type="transmembrane region" description="Helical" evidence="6">
    <location>
        <begin position="57"/>
        <end position="78"/>
    </location>
</feature>
<dbReference type="AlphaFoldDB" id="A0A178UJG8"/>
<dbReference type="Pfam" id="PF00854">
    <property type="entry name" value="PTR2"/>
    <property type="match status" value="1"/>
</dbReference>
<dbReference type="Gene3D" id="1.20.1250.20">
    <property type="entry name" value="MFS general substrate transporter like domains"/>
    <property type="match status" value="1"/>
</dbReference>
<dbReference type="CDD" id="cd17416">
    <property type="entry name" value="MFS_NPF1_2"/>
    <property type="match status" value="1"/>
</dbReference>
<comment type="similarity">
    <text evidence="2">Belongs to the major facilitator superfamily. Proton-dependent oligopeptide transporter (POT/PTR) (TC 2.A.17) family.</text>
</comment>
<feature type="domain" description="Reverse transcriptase zinc-binding" evidence="7">
    <location>
        <begin position="532"/>
        <end position="598"/>
    </location>
</feature>
<feature type="transmembrane region" description="Helical" evidence="6">
    <location>
        <begin position="85"/>
        <end position="108"/>
    </location>
</feature>
<dbReference type="InterPro" id="IPR036259">
    <property type="entry name" value="MFS_trans_sf"/>
</dbReference>
<feature type="transmembrane region" description="Helical" evidence="6">
    <location>
        <begin position="399"/>
        <end position="418"/>
    </location>
</feature>
<feature type="transmembrane region" description="Helical" evidence="6">
    <location>
        <begin position="317"/>
        <end position="343"/>
    </location>
</feature>
<feature type="transmembrane region" description="Helical" evidence="6">
    <location>
        <begin position="128"/>
        <end position="153"/>
    </location>
</feature>
<dbReference type="EMBL" id="LUHQ01000005">
    <property type="protein sequence ID" value="OAO93304.1"/>
    <property type="molecule type" value="Genomic_DNA"/>
</dbReference>
<dbReference type="GO" id="GO:0016020">
    <property type="term" value="C:membrane"/>
    <property type="evidence" value="ECO:0007669"/>
    <property type="project" value="UniProtKB-SubCell"/>
</dbReference>
<protein>
    <recommendedName>
        <fullName evidence="7">Reverse transcriptase zinc-binding domain-containing protein</fullName>
    </recommendedName>
</protein>
<feature type="transmembrane region" description="Helical" evidence="6">
    <location>
        <begin position="517"/>
        <end position="535"/>
    </location>
</feature>
<feature type="transmembrane region" description="Helical" evidence="6">
    <location>
        <begin position="478"/>
        <end position="497"/>
    </location>
</feature>
<evidence type="ECO:0000256" key="6">
    <source>
        <dbReference type="SAM" id="Phobius"/>
    </source>
</evidence>
<feature type="transmembrane region" description="Helical" evidence="6">
    <location>
        <begin position="363"/>
        <end position="387"/>
    </location>
</feature>
<name>A0A178UJG8_ARATH</name>
<feature type="transmembrane region" description="Helical" evidence="6">
    <location>
        <begin position="555"/>
        <end position="573"/>
    </location>
</feature>
<comment type="caution">
    <text evidence="8">The sequence shown here is derived from an EMBL/GenBank/DDBJ whole genome shotgun (WGS) entry which is preliminary data.</text>
</comment>
<dbReference type="SUPFAM" id="SSF103473">
    <property type="entry name" value="MFS general substrate transporter"/>
    <property type="match status" value="2"/>
</dbReference>
<proteinExistence type="inferred from homology"/>
<dbReference type="InterPro" id="IPR000109">
    <property type="entry name" value="POT_fam"/>
</dbReference>
<evidence type="ECO:0000256" key="4">
    <source>
        <dbReference type="ARBA" id="ARBA00022989"/>
    </source>
</evidence>
<evidence type="ECO:0000313" key="8">
    <source>
        <dbReference type="EMBL" id="OAO93304.1"/>
    </source>
</evidence>
<feature type="transmembrane region" description="Helical" evidence="6">
    <location>
        <begin position="200"/>
        <end position="221"/>
    </location>
</feature>
<keyword evidence="5 6" id="KW-0472">Membrane</keyword>
<keyword evidence="3 6" id="KW-0812">Transmembrane</keyword>
<reference evidence="9" key="1">
    <citation type="journal article" date="2016" name="Proc. Natl. Acad. Sci. U.S.A.">
        <title>Chromosome-level assembly of Arabidopsis thaliana Ler reveals the extent of translocation and inversion polymorphisms.</title>
        <authorList>
            <person name="Zapata L."/>
            <person name="Ding J."/>
            <person name="Willing E.M."/>
            <person name="Hartwig B."/>
            <person name="Bezdan D."/>
            <person name="Jiao W.B."/>
            <person name="Patel V."/>
            <person name="Velikkakam James G."/>
            <person name="Koornneef M."/>
            <person name="Ossowski S."/>
            <person name="Schneeberger K."/>
        </authorList>
    </citation>
    <scope>NUCLEOTIDE SEQUENCE [LARGE SCALE GENOMIC DNA]</scope>
    <source>
        <strain evidence="9">cv. Landsberg erecta</strain>
    </source>
</reference>
<comment type="subcellular location">
    <subcellularLocation>
        <location evidence="1">Membrane</location>
        <topology evidence="1">Multi-pass membrane protein</topology>
    </subcellularLocation>
</comment>
<feature type="transmembrane region" description="Helical" evidence="6">
    <location>
        <begin position="174"/>
        <end position="194"/>
    </location>
</feature>